<feature type="domain" description="Lipoyl-binding" evidence="5">
    <location>
        <begin position="9"/>
        <end position="84"/>
    </location>
</feature>
<organism evidence="6">
    <name type="scientific">Diabrotica virgifera virgifera</name>
    <name type="common">western corn rootworm</name>
    <dbReference type="NCBI Taxonomy" id="50390"/>
    <lineage>
        <taxon>Eukaryota</taxon>
        <taxon>Metazoa</taxon>
        <taxon>Ecdysozoa</taxon>
        <taxon>Arthropoda</taxon>
        <taxon>Hexapoda</taxon>
        <taxon>Insecta</taxon>
        <taxon>Pterygota</taxon>
        <taxon>Neoptera</taxon>
        <taxon>Endopterygota</taxon>
        <taxon>Coleoptera</taxon>
        <taxon>Polyphaga</taxon>
        <taxon>Cucujiformia</taxon>
        <taxon>Chrysomeloidea</taxon>
        <taxon>Chrysomelidae</taxon>
        <taxon>Galerucinae</taxon>
        <taxon>Diabroticina</taxon>
        <taxon>Diabroticites</taxon>
        <taxon>Diabrotica</taxon>
    </lineage>
</organism>
<dbReference type="GO" id="GO:0006099">
    <property type="term" value="P:tricarboxylic acid cycle"/>
    <property type="evidence" value="ECO:0007669"/>
    <property type="project" value="TreeGrafter"/>
</dbReference>
<keyword evidence="3" id="KW-0809">Transit peptide</keyword>
<keyword evidence="2" id="KW-0450">Lipoyl</keyword>
<accession>A0A6P7GCS5</accession>
<evidence type="ECO:0000256" key="2">
    <source>
        <dbReference type="ARBA" id="ARBA00022823"/>
    </source>
</evidence>
<dbReference type="SUPFAM" id="SSF51230">
    <property type="entry name" value="Single hybrid motif"/>
    <property type="match status" value="1"/>
</dbReference>
<dbReference type="InParanoid" id="A0A6P7GCS5"/>
<sequence length="147" mass="15554">MLVDTVCVCDKINSTEICTEWFPNEVLTLEKKVGDYVAADEVVMEIETDKTAMPVHAPAAGVIAEILVNDGDTVKPGQHLFKLTVGEGAPPPAAAKPAAAAPAPKPAAAPAAPPVSPPPPPPSARFFQKNKVHNRRTTQQRYAVDPQ</sequence>
<evidence type="ECO:0000259" key="5">
    <source>
        <dbReference type="PROSITE" id="PS50968"/>
    </source>
</evidence>
<dbReference type="PROSITE" id="PS50968">
    <property type="entry name" value="BIOTINYL_LIPOYL"/>
    <property type="match status" value="1"/>
</dbReference>
<dbReference type="PANTHER" id="PTHR43416:SF5">
    <property type="entry name" value="DIHYDROLIPOYLLYSINE-RESIDUE SUCCINYLTRANSFERASE COMPONENT OF 2-OXOGLUTARATE DEHYDROGENASE COMPLEX, MITOCHONDRIAL"/>
    <property type="match status" value="1"/>
</dbReference>
<dbReference type="InterPro" id="IPR000089">
    <property type="entry name" value="Biotin_lipoyl"/>
</dbReference>
<feature type="region of interest" description="Disordered" evidence="4">
    <location>
        <begin position="83"/>
        <end position="147"/>
    </location>
</feature>
<dbReference type="GO" id="GO:0004149">
    <property type="term" value="F:dihydrolipoyllysine-residue succinyltransferase activity"/>
    <property type="evidence" value="ECO:0007669"/>
    <property type="project" value="TreeGrafter"/>
</dbReference>
<dbReference type="InterPro" id="IPR050537">
    <property type="entry name" value="2-oxoacid_dehydrogenase"/>
</dbReference>
<feature type="compositionally biased region" description="Pro residues" evidence="4">
    <location>
        <begin position="103"/>
        <end position="123"/>
    </location>
</feature>
<reference evidence="6" key="1">
    <citation type="submission" date="2025-08" db="UniProtKB">
        <authorList>
            <consortium name="RefSeq"/>
        </authorList>
    </citation>
    <scope>IDENTIFICATION</scope>
    <source>
        <tissue evidence="6">Whole insect</tissue>
    </source>
</reference>
<dbReference type="InterPro" id="IPR011053">
    <property type="entry name" value="Single_hybrid_motif"/>
</dbReference>
<dbReference type="GO" id="GO:0005739">
    <property type="term" value="C:mitochondrion"/>
    <property type="evidence" value="ECO:0007669"/>
    <property type="project" value="TreeGrafter"/>
</dbReference>
<dbReference type="AlphaFoldDB" id="A0A6P7GCS5"/>
<dbReference type="InterPro" id="IPR003016">
    <property type="entry name" value="2-oxoA_DH_lipoyl-BS"/>
</dbReference>
<evidence type="ECO:0000256" key="1">
    <source>
        <dbReference type="ARBA" id="ARBA00007317"/>
    </source>
</evidence>
<dbReference type="Gene3D" id="2.40.50.100">
    <property type="match status" value="1"/>
</dbReference>
<dbReference type="PANTHER" id="PTHR43416">
    <property type="entry name" value="DIHYDROLIPOYLLYSINE-RESIDUE SUCCINYLTRANSFERASE COMPONENT OF 2-OXOGLUTARATE DEHYDROGENASE COMPLEX, MITOCHONDRIAL-RELATED"/>
    <property type="match status" value="1"/>
</dbReference>
<proteinExistence type="inferred from homology"/>
<evidence type="ECO:0000256" key="4">
    <source>
        <dbReference type="SAM" id="MobiDB-lite"/>
    </source>
</evidence>
<dbReference type="PROSITE" id="PS00189">
    <property type="entry name" value="LIPOYL"/>
    <property type="match status" value="1"/>
</dbReference>
<protein>
    <submittedName>
        <fullName evidence="6">Dihydrolipoyllysine-residue succinyltransferase component of 2-oxoglutarate dehydrogenase complex, mitochondrial-like</fullName>
    </submittedName>
</protein>
<comment type="similarity">
    <text evidence="1">Belongs to the 2-oxoacid dehydrogenase family.</text>
</comment>
<gene>
    <name evidence="6" type="primary">LOC114336502</name>
</gene>
<dbReference type="RefSeq" id="XP_028142678.1">
    <property type="nucleotide sequence ID" value="XM_028286877.1"/>
</dbReference>
<evidence type="ECO:0000313" key="6">
    <source>
        <dbReference type="RefSeq" id="XP_028142678.1"/>
    </source>
</evidence>
<name>A0A6P7GCS5_DIAVI</name>
<feature type="compositionally biased region" description="Basic residues" evidence="4">
    <location>
        <begin position="128"/>
        <end position="138"/>
    </location>
</feature>
<dbReference type="CDD" id="cd06849">
    <property type="entry name" value="lipoyl_domain"/>
    <property type="match status" value="1"/>
</dbReference>
<evidence type="ECO:0000256" key="3">
    <source>
        <dbReference type="ARBA" id="ARBA00022946"/>
    </source>
</evidence>
<dbReference type="Pfam" id="PF00364">
    <property type="entry name" value="Biotin_lipoyl"/>
    <property type="match status" value="1"/>
</dbReference>